<evidence type="ECO:0000313" key="7">
    <source>
        <dbReference type="EMBL" id="ANZ42270.1"/>
    </source>
</evidence>
<proteinExistence type="predicted"/>
<feature type="transmembrane region" description="Helical" evidence="5">
    <location>
        <begin position="227"/>
        <end position="258"/>
    </location>
</feature>
<keyword evidence="2 5" id="KW-0812">Transmembrane</keyword>
<protein>
    <recommendedName>
        <fullName evidence="6">O-antigen ligase-related domain-containing protein</fullName>
    </recommendedName>
</protein>
<dbReference type="AlphaFoldDB" id="A0A1B2HX10"/>
<feature type="transmembrane region" description="Helical" evidence="5">
    <location>
        <begin position="105"/>
        <end position="124"/>
    </location>
</feature>
<feature type="transmembrane region" description="Helical" evidence="5">
    <location>
        <begin position="21"/>
        <end position="41"/>
    </location>
</feature>
<feature type="transmembrane region" description="Helical" evidence="5">
    <location>
        <begin position="352"/>
        <end position="372"/>
    </location>
</feature>
<dbReference type="Pfam" id="PF04932">
    <property type="entry name" value="Wzy_C"/>
    <property type="match status" value="1"/>
</dbReference>
<dbReference type="EMBL" id="CP016793">
    <property type="protein sequence ID" value="ANZ42270.1"/>
    <property type="molecule type" value="Genomic_DNA"/>
</dbReference>
<keyword evidence="8" id="KW-1185">Reference proteome</keyword>
<keyword evidence="4 5" id="KW-0472">Membrane</keyword>
<accession>A0A1B2HX10</accession>
<dbReference type="Proteomes" id="UP000093053">
    <property type="component" value="Chromosome"/>
</dbReference>
<feature type="transmembrane region" description="Helical" evidence="5">
    <location>
        <begin position="197"/>
        <end position="215"/>
    </location>
</feature>
<dbReference type="RefSeq" id="WP_065920601.1">
    <property type="nucleotide sequence ID" value="NZ_CP016793.1"/>
</dbReference>
<evidence type="ECO:0000256" key="3">
    <source>
        <dbReference type="ARBA" id="ARBA00022989"/>
    </source>
</evidence>
<gene>
    <name evidence="7" type="ORF">BBK82_46445</name>
</gene>
<feature type="transmembrane region" description="Helical" evidence="5">
    <location>
        <begin position="47"/>
        <end position="63"/>
    </location>
</feature>
<comment type="subcellular location">
    <subcellularLocation>
        <location evidence="1">Membrane</location>
        <topology evidence="1">Multi-pass membrane protein</topology>
    </subcellularLocation>
</comment>
<dbReference type="PANTHER" id="PTHR37422:SF13">
    <property type="entry name" value="LIPOPOLYSACCHARIDE BIOSYNTHESIS PROTEIN PA4999-RELATED"/>
    <property type="match status" value="1"/>
</dbReference>
<dbReference type="KEGG" id="led:BBK82_46445"/>
<dbReference type="InterPro" id="IPR051533">
    <property type="entry name" value="WaaL-like"/>
</dbReference>
<name>A0A1B2HX10_9PSEU</name>
<sequence>MTRTPTYPRTLTRTDGATLSVVYIAVLVLVPSRLVLAGIPLDIRPSMLLGFGLGMCWLCAQMVDNLGMAKGRSGVRTAIFLFASSQIATYGYVTLRHMPYEELKSADLSFVTIVSLMAAGLLIIDGVRTLDRLDKVLKFVVIACTVMAVIGMTQFFTGFDLTKYMAMVPGLRSVGTGEAVLARAAFRRPGGTAGHPIEFGVVCGLAVPLAAHYAFRASKRKQPSRRWWFCVLMLAMGAVVSLSRSAILGLLVAGIILLPTWPAKQQLRTIIAALGFLVVLRAFVPGLVGTLLSLFRNISNDPSIQGRTDDYASTEATIEQNLWLGRGFGTYLPTRYGPIDNQYLGSLVENGVVGMLAFLFLFLAGIYAAAAARRMSTDPHVRDLCQSLLACIAMLGVSSATYDTFAFKIASGLMFVLIGCAGALLRMQKAAAATMVAPPVFPSAPVPHTTTSPAPVVREGTSS</sequence>
<evidence type="ECO:0000256" key="1">
    <source>
        <dbReference type="ARBA" id="ARBA00004141"/>
    </source>
</evidence>
<dbReference type="GO" id="GO:0016020">
    <property type="term" value="C:membrane"/>
    <property type="evidence" value="ECO:0007669"/>
    <property type="project" value="UniProtKB-SubCell"/>
</dbReference>
<organism evidence="7 8">
    <name type="scientific">Lentzea guizhouensis</name>
    <dbReference type="NCBI Taxonomy" id="1586287"/>
    <lineage>
        <taxon>Bacteria</taxon>
        <taxon>Bacillati</taxon>
        <taxon>Actinomycetota</taxon>
        <taxon>Actinomycetes</taxon>
        <taxon>Pseudonocardiales</taxon>
        <taxon>Pseudonocardiaceae</taxon>
        <taxon>Lentzea</taxon>
    </lineage>
</organism>
<feature type="domain" description="O-antigen ligase-related" evidence="6">
    <location>
        <begin position="230"/>
        <end position="359"/>
    </location>
</feature>
<evidence type="ECO:0000256" key="2">
    <source>
        <dbReference type="ARBA" id="ARBA00022692"/>
    </source>
</evidence>
<feature type="transmembrane region" description="Helical" evidence="5">
    <location>
        <begin position="405"/>
        <end position="425"/>
    </location>
</feature>
<feature type="transmembrane region" description="Helical" evidence="5">
    <location>
        <begin position="270"/>
        <end position="295"/>
    </location>
</feature>
<feature type="transmembrane region" description="Helical" evidence="5">
    <location>
        <begin position="136"/>
        <end position="157"/>
    </location>
</feature>
<dbReference type="PANTHER" id="PTHR37422">
    <property type="entry name" value="TEICHURONIC ACID BIOSYNTHESIS PROTEIN TUAE"/>
    <property type="match status" value="1"/>
</dbReference>
<evidence type="ECO:0000313" key="8">
    <source>
        <dbReference type="Proteomes" id="UP000093053"/>
    </source>
</evidence>
<reference evidence="7 8" key="1">
    <citation type="submission" date="2016-07" db="EMBL/GenBank/DDBJ databases">
        <title>Complete genome sequence of the Lentzea guizhouensis DHS C013.</title>
        <authorList>
            <person name="Cao C."/>
        </authorList>
    </citation>
    <scope>NUCLEOTIDE SEQUENCE [LARGE SCALE GENOMIC DNA]</scope>
    <source>
        <strain evidence="7 8">DHS C013</strain>
    </source>
</reference>
<dbReference type="STRING" id="1586287.BBK82_46445"/>
<evidence type="ECO:0000256" key="4">
    <source>
        <dbReference type="ARBA" id="ARBA00023136"/>
    </source>
</evidence>
<keyword evidence="3 5" id="KW-1133">Transmembrane helix</keyword>
<dbReference type="OrthoDB" id="5243524at2"/>
<feature type="transmembrane region" description="Helical" evidence="5">
    <location>
        <begin position="75"/>
        <end position="93"/>
    </location>
</feature>
<dbReference type="InterPro" id="IPR007016">
    <property type="entry name" value="O-antigen_ligase-rel_domated"/>
</dbReference>
<evidence type="ECO:0000256" key="5">
    <source>
        <dbReference type="SAM" id="Phobius"/>
    </source>
</evidence>
<evidence type="ECO:0000259" key="6">
    <source>
        <dbReference type="Pfam" id="PF04932"/>
    </source>
</evidence>